<accession>A0A0G3ERY9</accession>
<dbReference type="PANTHER" id="PTHR42792">
    <property type="entry name" value="FLAGELLIN"/>
    <property type="match status" value="1"/>
</dbReference>
<evidence type="ECO:0000256" key="1">
    <source>
        <dbReference type="ARBA" id="ARBA00005709"/>
    </source>
</evidence>
<dbReference type="PATRIC" id="fig|445709.3.peg.3696"/>
<evidence type="ECO:0000256" key="3">
    <source>
        <dbReference type="RuleBase" id="RU362073"/>
    </source>
</evidence>
<dbReference type="Pfam" id="PF00669">
    <property type="entry name" value="Flagellin_N"/>
    <property type="match status" value="1"/>
</dbReference>
<dbReference type="GO" id="GO:0009288">
    <property type="term" value="C:bacterial-type flagellum"/>
    <property type="evidence" value="ECO:0007669"/>
    <property type="project" value="UniProtKB-SubCell"/>
</dbReference>
<protein>
    <recommendedName>
        <fullName evidence="3">Flagellin</fullName>
    </recommendedName>
</protein>
<keyword evidence="3" id="KW-0964">Secreted</keyword>
<dbReference type="Gene3D" id="1.20.1330.10">
    <property type="entry name" value="f41 fragment of flagellin, N-terminal domain"/>
    <property type="match status" value="1"/>
</dbReference>
<name>A0A0G3ERY9_9BURK</name>
<dbReference type="Gene3D" id="2.60.40.4390">
    <property type="match status" value="1"/>
</dbReference>
<dbReference type="InterPro" id="IPR001029">
    <property type="entry name" value="Flagellin_N"/>
</dbReference>
<evidence type="ECO:0000259" key="5">
    <source>
        <dbReference type="Pfam" id="PF00700"/>
    </source>
</evidence>
<keyword evidence="2 3" id="KW-0975">Bacterial flagellum</keyword>
<sequence length="566" mass="55156">MSSVINTNIFSLIAQNNLNNSQSSLQTSITRLSSGLRINSAADDPAGLAIADRMTAQINGTTQAQSNASDAISLVQTAGGALQQITNNLQNIRTLAVEATNATNSSSDRAALNQQVQQDIAEVNRLATQTTFNGLHVLDGSLGVTSFQVGANAGQSISVNLSTGVQSSQIGGIAQSGPVDLSAYIKPTGITLTAGQLSIGGKSITGSFADANGLAAAINTAGVSGLTATVSGGQISLSNATSSAIAIGGTSGTTLFGGASVAAGTGGTTGTATGSVALAATGTTAAAITVNGTTVLAAGTAWTSAANLASQIQAGITAAGLTGLTASASGSNIAFSNTSTTAYSVVGSDINAGTLSVAAATPPTTPGTLTSTGVAAAVAAKSLTLATGDLSIQVGSNSPLSITGTFTSVQSLADAINSASVDGLNATVSSDGNSLSMTAQGTLTVSGAQATTLGLAGTSAVSGSLVSADVLTTSGAQTTIARIDAAISSVDALQSTMGAMQNRFQSAISSLSTSAQNLTSARSGVEDTNYASETANLTRSNILQQAGISMLAQANAMPQQVLKLLQ</sequence>
<comment type="subcellular location">
    <subcellularLocation>
        <location evidence="3">Secreted</location>
    </subcellularLocation>
    <subcellularLocation>
        <location evidence="3">Bacterial flagellum</location>
    </subcellularLocation>
</comment>
<dbReference type="KEGG" id="ptx:ABW99_17510"/>
<dbReference type="PRINTS" id="PR00207">
    <property type="entry name" value="FLAGELLIN"/>
</dbReference>
<dbReference type="PANTHER" id="PTHR42792:SF2">
    <property type="entry name" value="FLAGELLIN"/>
    <property type="match status" value="1"/>
</dbReference>
<dbReference type="OrthoDB" id="9796789at2"/>
<comment type="similarity">
    <text evidence="1 3">Belongs to the bacterial flagellin family.</text>
</comment>
<dbReference type="SUPFAM" id="SSF64518">
    <property type="entry name" value="Phase 1 flagellin"/>
    <property type="match status" value="2"/>
</dbReference>
<dbReference type="InterPro" id="IPR042187">
    <property type="entry name" value="Flagellin_C_sub2"/>
</dbReference>
<evidence type="ECO:0000259" key="4">
    <source>
        <dbReference type="Pfam" id="PF00669"/>
    </source>
</evidence>
<evidence type="ECO:0000313" key="6">
    <source>
        <dbReference type="EMBL" id="AKJ69735.1"/>
    </source>
</evidence>
<dbReference type="Gene3D" id="6.10.280.190">
    <property type="match status" value="1"/>
</dbReference>
<dbReference type="Proteomes" id="UP000036700">
    <property type="component" value="Chromosome"/>
</dbReference>
<dbReference type="InterPro" id="IPR046358">
    <property type="entry name" value="Flagellin_C"/>
</dbReference>
<proteinExistence type="inferred from homology"/>
<dbReference type="Pfam" id="PF00700">
    <property type="entry name" value="Flagellin_C"/>
    <property type="match status" value="1"/>
</dbReference>
<dbReference type="RefSeq" id="WP_047215644.1">
    <property type="nucleotide sequence ID" value="NZ_CP011568.3"/>
</dbReference>
<reference evidence="7" key="1">
    <citation type="submission" date="2015-06" db="EMBL/GenBank/DDBJ databases">
        <authorList>
            <person name="Lim Y.L."/>
            <person name="Ee R."/>
            <person name="Yong D."/>
            <person name="How K.Y."/>
            <person name="Yin W.F."/>
            <person name="Chan K.G."/>
        </authorList>
    </citation>
    <scope>NUCLEOTIDE SEQUENCE [LARGE SCALE GENOMIC DNA]</scope>
    <source>
        <strain evidence="7">DSM 25325</strain>
    </source>
</reference>
<dbReference type="GO" id="GO:0005198">
    <property type="term" value="F:structural molecule activity"/>
    <property type="evidence" value="ECO:0007669"/>
    <property type="project" value="UniProtKB-UniRule"/>
</dbReference>
<evidence type="ECO:0000313" key="7">
    <source>
        <dbReference type="Proteomes" id="UP000036700"/>
    </source>
</evidence>
<dbReference type="EMBL" id="CP011568">
    <property type="protein sequence ID" value="AKJ69735.1"/>
    <property type="molecule type" value="Genomic_DNA"/>
</dbReference>
<feature type="domain" description="Flagellin N-terminal" evidence="4">
    <location>
        <begin position="5"/>
        <end position="141"/>
    </location>
</feature>
<organism evidence="6 7">
    <name type="scientific">Pandoraea thiooxydans</name>
    <dbReference type="NCBI Taxonomy" id="445709"/>
    <lineage>
        <taxon>Bacteria</taxon>
        <taxon>Pseudomonadati</taxon>
        <taxon>Pseudomonadota</taxon>
        <taxon>Betaproteobacteria</taxon>
        <taxon>Burkholderiales</taxon>
        <taxon>Burkholderiaceae</taxon>
        <taxon>Pandoraea</taxon>
    </lineage>
</organism>
<dbReference type="AlphaFoldDB" id="A0A0G3ERY9"/>
<dbReference type="STRING" id="445709.ABW99_17510"/>
<gene>
    <name evidence="6" type="ORF">ABW99_17510</name>
</gene>
<dbReference type="InterPro" id="IPR001492">
    <property type="entry name" value="Flagellin"/>
</dbReference>
<evidence type="ECO:0000256" key="2">
    <source>
        <dbReference type="ARBA" id="ARBA00023143"/>
    </source>
</evidence>
<dbReference type="Gene3D" id="6.10.10.10">
    <property type="entry name" value="Flagellar export chaperone, C-terminal domain"/>
    <property type="match status" value="1"/>
</dbReference>
<dbReference type="GO" id="GO:0005576">
    <property type="term" value="C:extracellular region"/>
    <property type="evidence" value="ECO:0007669"/>
    <property type="project" value="UniProtKB-SubCell"/>
</dbReference>
<feature type="domain" description="Flagellin C-terminal" evidence="5">
    <location>
        <begin position="481"/>
        <end position="565"/>
    </location>
</feature>
<comment type="function">
    <text evidence="3">Flagellin is the subunit protein which polymerizes to form the filaments of bacterial flagella.</text>
</comment>
<keyword evidence="7" id="KW-1185">Reference proteome</keyword>